<accession>A0A5C5R644</accession>
<evidence type="ECO:0000313" key="3">
    <source>
        <dbReference type="Proteomes" id="UP000317291"/>
    </source>
</evidence>
<dbReference type="InterPro" id="IPR051044">
    <property type="entry name" value="MAG_DAG_Lipase"/>
</dbReference>
<dbReference type="Proteomes" id="UP000317291">
    <property type="component" value="Unassembled WGS sequence"/>
</dbReference>
<dbReference type="OrthoDB" id="9806902at2"/>
<sequence length="270" mass="28668">MPYLDGADDRIFYRHWSFTDDPRAAVVFLHGFGEHSGLYHRLAAELGTHGVDLWALDHRGHGLSGGDRGDVGDFNRIVDNAGSLADLAERSSPGTPLVIAGHSLGSLGAIFAALDAPRRYHAVILSGAPLSPLPGLTEPGSVDDGGEPFALDPAVLSSDPTYRDELENDPLAFTEADVHALLSTLLPPAWERLAADLPSLDLPVLAVHGSDDLVAPLAGVYAWRDRLPQLRVAVFDGNAHDVLNDTAHREVADTIAEFATAGARSAGVER</sequence>
<dbReference type="InterPro" id="IPR022742">
    <property type="entry name" value="Hydrolase_4"/>
</dbReference>
<dbReference type="Gene3D" id="3.40.50.1820">
    <property type="entry name" value="alpha/beta hydrolase"/>
    <property type="match status" value="1"/>
</dbReference>
<dbReference type="InterPro" id="IPR029058">
    <property type="entry name" value="AB_hydrolase_fold"/>
</dbReference>
<dbReference type="PANTHER" id="PTHR11614">
    <property type="entry name" value="PHOSPHOLIPASE-RELATED"/>
    <property type="match status" value="1"/>
</dbReference>
<protein>
    <submittedName>
        <fullName evidence="2">Lysophospholipase</fullName>
    </submittedName>
</protein>
<proteinExistence type="predicted"/>
<feature type="domain" description="Serine aminopeptidase S33" evidence="1">
    <location>
        <begin position="21"/>
        <end position="246"/>
    </location>
</feature>
<comment type="caution">
    <text evidence="2">The sequence shown here is derived from an EMBL/GenBank/DDBJ whole genome shotgun (WGS) entry which is preliminary data.</text>
</comment>
<name>A0A5C5R644_9ACTN</name>
<dbReference type="SUPFAM" id="SSF53474">
    <property type="entry name" value="alpha/beta-Hydrolases"/>
    <property type="match status" value="1"/>
</dbReference>
<reference evidence="2 3" key="1">
    <citation type="submission" date="2019-06" db="EMBL/GenBank/DDBJ databases">
        <title>Tsukamurella conjunctivitidis sp. nov., Tsukamurella assacharolytica sp. nov. and Tsukamurella sputae sp. nov. isolated from patients with conjunctivitis, bacteraemia (lymphoma) and respiratory infection (sputum) in Hong Kong.</title>
        <authorList>
            <person name="Teng J.L.L."/>
            <person name="Lee H.H."/>
            <person name="Fong J.Y.H."/>
            <person name="Fok K.M.N."/>
            <person name="Lau S.K.P."/>
            <person name="Woo P.C.Y."/>
        </authorList>
    </citation>
    <scope>NUCLEOTIDE SEQUENCE [LARGE SCALE GENOMIC DNA]</scope>
    <source>
        <strain evidence="2 3">HKU71</strain>
    </source>
</reference>
<keyword evidence="3" id="KW-1185">Reference proteome</keyword>
<gene>
    <name evidence="2" type="ORF">FK529_15535</name>
</gene>
<dbReference type="AlphaFoldDB" id="A0A5C5R644"/>
<evidence type="ECO:0000313" key="2">
    <source>
        <dbReference type="EMBL" id="TWS18519.1"/>
    </source>
</evidence>
<evidence type="ECO:0000259" key="1">
    <source>
        <dbReference type="Pfam" id="PF12146"/>
    </source>
</evidence>
<dbReference type="EMBL" id="VIGW01000009">
    <property type="protein sequence ID" value="TWS18519.1"/>
    <property type="molecule type" value="Genomic_DNA"/>
</dbReference>
<organism evidence="2 3">
    <name type="scientific">Tsukamurella asaccharolytica</name>
    <dbReference type="NCBI Taxonomy" id="2592067"/>
    <lineage>
        <taxon>Bacteria</taxon>
        <taxon>Bacillati</taxon>
        <taxon>Actinomycetota</taxon>
        <taxon>Actinomycetes</taxon>
        <taxon>Mycobacteriales</taxon>
        <taxon>Tsukamurellaceae</taxon>
        <taxon>Tsukamurella</taxon>
    </lineage>
</organism>
<dbReference type="Pfam" id="PF12146">
    <property type="entry name" value="Hydrolase_4"/>
    <property type="match status" value="1"/>
</dbReference>